<dbReference type="STRING" id="1104324.P186_2051"/>
<dbReference type="SUPFAM" id="SSF51735">
    <property type="entry name" value="NAD(P)-binding Rossmann-fold domains"/>
    <property type="match status" value="1"/>
</dbReference>
<dbReference type="GeneID" id="11596539"/>
<organism evidence="3 4">
    <name type="scientific">Pyrobaculum ferrireducens</name>
    <dbReference type="NCBI Taxonomy" id="1104324"/>
    <lineage>
        <taxon>Archaea</taxon>
        <taxon>Thermoproteota</taxon>
        <taxon>Thermoprotei</taxon>
        <taxon>Thermoproteales</taxon>
        <taxon>Thermoproteaceae</taxon>
        <taxon>Pyrobaculum</taxon>
    </lineage>
</organism>
<dbReference type="AlphaFoldDB" id="G7VIG6"/>
<dbReference type="KEGG" id="pyr:P186_2051"/>
<dbReference type="Proteomes" id="UP000005867">
    <property type="component" value="Chromosome"/>
</dbReference>
<keyword evidence="4" id="KW-1185">Reference proteome</keyword>
<dbReference type="InterPro" id="IPR001509">
    <property type="entry name" value="Epimerase_deHydtase"/>
</dbReference>
<proteinExistence type="inferred from homology"/>
<accession>G7VIG6</accession>
<dbReference type="Gene3D" id="3.40.50.720">
    <property type="entry name" value="NAD(P)-binding Rossmann-like Domain"/>
    <property type="match status" value="1"/>
</dbReference>
<dbReference type="Gene3D" id="3.90.25.10">
    <property type="entry name" value="UDP-galactose 4-epimerase, domain 1"/>
    <property type="match status" value="1"/>
</dbReference>
<dbReference type="HOGENOM" id="CLU_007383_1_7_2"/>
<name>G7VIG6_9CREN</name>
<dbReference type="eggNOG" id="arCOG01369">
    <property type="taxonomic scope" value="Archaea"/>
</dbReference>
<dbReference type="EMBL" id="CP003098">
    <property type="protein sequence ID" value="AET33446.1"/>
    <property type="molecule type" value="Genomic_DNA"/>
</dbReference>
<dbReference type="InterPro" id="IPR036291">
    <property type="entry name" value="NAD(P)-bd_dom_sf"/>
</dbReference>
<dbReference type="PANTHER" id="PTHR43000">
    <property type="entry name" value="DTDP-D-GLUCOSE 4,6-DEHYDRATASE-RELATED"/>
    <property type="match status" value="1"/>
</dbReference>
<evidence type="ECO:0000313" key="4">
    <source>
        <dbReference type="Proteomes" id="UP000005867"/>
    </source>
</evidence>
<dbReference type="RefSeq" id="WP_014289271.1">
    <property type="nucleotide sequence ID" value="NC_016645.1"/>
</dbReference>
<sequence>MVRVAVTGGAGFIGSHVAIHLARLGYRVVAVDSLERATGLERLEEAGVPLVRADLRHEDLPDADVVVHAAAYIDVAESWEKPYEYMWNNAAVTAKVAKRAAERGAHLIYISSAAVYGEPEYLPIDERHPTRPKSPYGLSKLAGEHIAEMLTKRLTVARLFNVYGPGQTGPYAGVITKFIQRVKEGKPPVIFGDGEQTRDFIYVEDVARFVATAVEKGATGVYNVGTGKAVSIRELARIVMRLASVKGQPEHAPPRPGDIRHSVADITHAKTTGWTPQITLEEGIKKTLATWSPK</sequence>
<comment type="similarity">
    <text evidence="1">Belongs to the NAD(P)-dependent epimerase/dehydratase family.</text>
</comment>
<feature type="domain" description="NAD-dependent epimerase/dehydratase" evidence="2">
    <location>
        <begin position="4"/>
        <end position="225"/>
    </location>
</feature>
<evidence type="ECO:0000313" key="3">
    <source>
        <dbReference type="EMBL" id="AET33446.1"/>
    </source>
</evidence>
<gene>
    <name evidence="3" type="ORF">P186_2051</name>
</gene>
<dbReference type="BioCyc" id="PSP1104324:GJSN-2002-MONOMER"/>
<evidence type="ECO:0000259" key="2">
    <source>
        <dbReference type="Pfam" id="PF01370"/>
    </source>
</evidence>
<reference evidence="3 4" key="1">
    <citation type="journal article" date="2012" name="J. Bacteriol.">
        <title>Complete genome sequence of strain 1860, a crenarchaeon of the genus pyrobaculum able to grow with various electron acceptors.</title>
        <authorList>
            <person name="Mardanov A.V."/>
            <person name="Gumerov V.M."/>
            <person name="Slobodkina G.B."/>
            <person name="Beletsky A.V."/>
            <person name="Bonch-Osmolovskaya E.A."/>
            <person name="Ravin N.V."/>
            <person name="Skryabin K.G."/>
        </authorList>
    </citation>
    <scope>NUCLEOTIDE SEQUENCE [LARGE SCALE GENOMIC DNA]</scope>
    <source>
        <strain evidence="3 4">1860</strain>
    </source>
</reference>
<protein>
    <submittedName>
        <fullName evidence="3">NAD-dependent epimerase/dehydratase</fullName>
    </submittedName>
</protein>
<evidence type="ECO:0000256" key="1">
    <source>
        <dbReference type="ARBA" id="ARBA00007637"/>
    </source>
</evidence>
<dbReference type="Pfam" id="PF01370">
    <property type="entry name" value="Epimerase"/>
    <property type="match status" value="1"/>
</dbReference>